<feature type="transmembrane region" description="Helical" evidence="1">
    <location>
        <begin position="380"/>
        <end position="401"/>
    </location>
</feature>
<keyword evidence="1" id="KW-0812">Transmembrane</keyword>
<dbReference type="Proteomes" id="UP000007842">
    <property type="component" value="Chromosome"/>
</dbReference>
<feature type="transmembrane region" description="Helical" evidence="1">
    <location>
        <begin position="326"/>
        <end position="348"/>
    </location>
</feature>
<evidence type="ECO:0000256" key="1">
    <source>
        <dbReference type="SAM" id="Phobius"/>
    </source>
</evidence>
<feature type="transmembrane region" description="Helical" evidence="1">
    <location>
        <begin position="296"/>
        <end position="314"/>
    </location>
</feature>
<gene>
    <name evidence="2" type="ordered locus">SCATT_37170</name>
</gene>
<keyword evidence="3" id="KW-1185">Reference proteome</keyword>
<name>G8X2V6_STREN</name>
<accession>G8X2V6</accession>
<feature type="transmembrane region" description="Helical" evidence="1">
    <location>
        <begin position="657"/>
        <end position="678"/>
    </location>
</feature>
<evidence type="ECO:0000313" key="2">
    <source>
        <dbReference type="EMBL" id="AEW96088.1"/>
    </source>
</evidence>
<keyword evidence="1" id="KW-0472">Membrane</keyword>
<dbReference type="PATRIC" id="fig|1003195.29.peg.3711"/>
<dbReference type="STRING" id="1003195.SCATT_37170"/>
<proteinExistence type="predicted"/>
<feature type="transmembrane region" description="Helical" evidence="1">
    <location>
        <begin position="620"/>
        <end position="645"/>
    </location>
</feature>
<sequence>MAVLVLAGSAFVATSATYDARQVRADAREPVPAARPADVRARWTSYWDSYQGRQFYVVAVAPVTHDAPLPPGLTRWPAPGKVYLSPALRDGSPAEDFTHRYGQVAGTIGESGLASPGERLAYVRPTDAMAASTDGWVGISGYGRHEEGGFGDLTIIRPAGQLLAMIAVLFAGPALVLAGAAIRMGSAGRDRRAALVEALGAGRAARLWMEWGEAALPIGYGTVLGGLIVAASTVWNVRLPWIDYTLAAADMRQAWPRLVAAVLLAPLLTLALVVVLRPLRRAKSASTRPGSHRGGLLRLLCVGMCPAFALLAWFSGTLFAGNSLAAPVYCAATLGVLVTLPGLLAWWGTRAARPLAERARRNGGGAGLVAARRAAARPGAAVRLVTALVVAIGVVGQTQILSSMTSNRSGNLTLLHSPRSRTMLILQASPSARLGPEFRAALPSGTHVVSLGPGPAGHRIVQAPCPDLKALRLDCPAAGHSQDVAYGYLDARLRQVSYQWYGPTPATVRTGDLTKLGSEGTLWLAVFTDENRQMDISRVKGAIHQRLDLTASVRTLGEAGGTSFELGYQARWLTFFGAAGALALLTAMGLAAFSEFLRFGTAMAPLSVLSGNTRFVRRTALWSLGVPVLLAGVAGVLLEAFLAIPATNGEQSAEWPVTLYGVMLAASLAMAALITWAGGSMAVRSARRWTPRAD</sequence>
<feature type="transmembrane region" description="Helical" evidence="1">
    <location>
        <begin position="214"/>
        <end position="235"/>
    </location>
</feature>
<reference evidence="3" key="1">
    <citation type="submission" date="2011-12" db="EMBL/GenBank/DDBJ databases">
        <title>Complete genome sequence of Streptomyces cattleya strain DSM 46488.</title>
        <authorList>
            <person name="Ou H.-Y."/>
            <person name="Li P."/>
            <person name="Zhao C."/>
            <person name="O'Hagan D."/>
            <person name="Deng Z."/>
        </authorList>
    </citation>
    <scope>NUCLEOTIDE SEQUENCE [LARGE SCALE GENOMIC DNA]</scope>
    <source>
        <strain evidence="3">ATCC 35852 / DSM 46488 / JCM 4925 / NBRC 14057 / NRRL 8057</strain>
    </source>
</reference>
<feature type="transmembrane region" description="Helical" evidence="1">
    <location>
        <begin position="255"/>
        <end position="276"/>
    </location>
</feature>
<dbReference type="KEGG" id="scy:SCATT_37170"/>
<organism evidence="2 3">
    <name type="scientific">Streptantibioticus cattleyicolor (strain ATCC 35852 / DSM 46488 / JCM 4925 / NBRC 14057 / NRRL 8057)</name>
    <name type="common">Streptomyces cattleya</name>
    <dbReference type="NCBI Taxonomy" id="1003195"/>
    <lineage>
        <taxon>Bacteria</taxon>
        <taxon>Bacillati</taxon>
        <taxon>Actinomycetota</taxon>
        <taxon>Actinomycetes</taxon>
        <taxon>Kitasatosporales</taxon>
        <taxon>Streptomycetaceae</taxon>
        <taxon>Streptantibioticus</taxon>
    </lineage>
</organism>
<dbReference type="EMBL" id="CP003219">
    <property type="protein sequence ID" value="AEW96088.1"/>
    <property type="molecule type" value="Genomic_DNA"/>
</dbReference>
<evidence type="ECO:0000313" key="3">
    <source>
        <dbReference type="Proteomes" id="UP000007842"/>
    </source>
</evidence>
<dbReference type="eggNOG" id="COG0577">
    <property type="taxonomic scope" value="Bacteria"/>
</dbReference>
<feature type="transmembrane region" description="Helical" evidence="1">
    <location>
        <begin position="162"/>
        <end position="182"/>
    </location>
</feature>
<feature type="transmembrane region" description="Helical" evidence="1">
    <location>
        <begin position="572"/>
        <end position="593"/>
    </location>
</feature>
<protein>
    <recommendedName>
        <fullName evidence="4">FtsX-like permease family protein</fullName>
    </recommendedName>
</protein>
<dbReference type="HOGENOM" id="CLU_396855_0_0_11"/>
<dbReference type="AlphaFoldDB" id="G8X2V6"/>
<keyword evidence="1" id="KW-1133">Transmembrane helix</keyword>
<evidence type="ECO:0008006" key="4">
    <source>
        <dbReference type="Google" id="ProtNLM"/>
    </source>
</evidence>